<accession>A0A0E0HLT5</accession>
<evidence type="ECO:0000313" key="2">
    <source>
        <dbReference type="EnsemblPlants" id="ONIVA06G06140.1"/>
    </source>
</evidence>
<name>A0A0E0HLT5_ORYNI</name>
<reference evidence="2" key="1">
    <citation type="submission" date="2015-04" db="UniProtKB">
        <authorList>
            <consortium name="EnsemblPlants"/>
        </authorList>
    </citation>
    <scope>IDENTIFICATION</scope>
    <source>
        <strain evidence="2">SL10</strain>
    </source>
</reference>
<feature type="compositionally biased region" description="Basic residues" evidence="1">
    <location>
        <begin position="147"/>
        <end position="156"/>
    </location>
</feature>
<feature type="region of interest" description="Disordered" evidence="1">
    <location>
        <begin position="115"/>
        <end position="158"/>
    </location>
</feature>
<evidence type="ECO:0000313" key="3">
    <source>
        <dbReference type="Proteomes" id="UP000006591"/>
    </source>
</evidence>
<feature type="compositionally biased region" description="Basic and acidic residues" evidence="1">
    <location>
        <begin position="128"/>
        <end position="142"/>
    </location>
</feature>
<feature type="region of interest" description="Disordered" evidence="1">
    <location>
        <begin position="1"/>
        <end position="60"/>
    </location>
</feature>
<dbReference type="HOGENOM" id="CLU_1221373_0_0_1"/>
<dbReference type="EnsemblPlants" id="ONIVA06G06140.1">
    <property type="protein sequence ID" value="ONIVA06G06140.1"/>
    <property type="gene ID" value="ONIVA06G06140"/>
</dbReference>
<evidence type="ECO:0000256" key="1">
    <source>
        <dbReference type="SAM" id="MobiDB-lite"/>
    </source>
</evidence>
<feature type="compositionally biased region" description="Basic residues" evidence="1">
    <location>
        <begin position="16"/>
        <end position="26"/>
    </location>
</feature>
<sequence>MPLAPEKIRRLPELKKKGRSTNRKARAPLPSRLKGGDTSRHHQNTVEQRQNNRSCRAASDPVDREIVNYTVEDHAPVAQLGRSINTLTRTRAATSTDEGEGNDTTVAAVAEADEVGGDSCSGQGQRQRHTEATSTVDKDEGSGGRSGQRRQRRRTRTCATMAARPWTWTLRRRQRRVARRFQQTAANKLKVTLIENCLPKRLFCGRKLGSSRIRVQPFEYPPPHSGP</sequence>
<protein>
    <submittedName>
        <fullName evidence="2">Uncharacterized protein</fullName>
    </submittedName>
</protein>
<dbReference type="AlphaFoldDB" id="A0A0E0HLT5"/>
<dbReference type="Proteomes" id="UP000006591">
    <property type="component" value="Chromosome 6"/>
</dbReference>
<dbReference type="Gramene" id="ONIVA06G06140.1">
    <property type="protein sequence ID" value="ONIVA06G06140.1"/>
    <property type="gene ID" value="ONIVA06G06140"/>
</dbReference>
<reference evidence="2" key="2">
    <citation type="submission" date="2018-04" db="EMBL/GenBank/DDBJ databases">
        <title>OnivRS2 (Oryza nivara Reference Sequence Version 2).</title>
        <authorList>
            <person name="Zhang J."/>
            <person name="Kudrna D."/>
            <person name="Lee S."/>
            <person name="Talag J."/>
            <person name="Rajasekar S."/>
            <person name="Welchert J."/>
            <person name="Hsing Y.-I."/>
            <person name="Wing R.A."/>
        </authorList>
    </citation>
    <scope>NUCLEOTIDE SEQUENCE [LARGE SCALE GENOMIC DNA]</scope>
    <source>
        <strain evidence="2">SL10</strain>
    </source>
</reference>
<feature type="compositionally biased region" description="Basic and acidic residues" evidence="1">
    <location>
        <begin position="1"/>
        <end position="15"/>
    </location>
</feature>
<organism evidence="2">
    <name type="scientific">Oryza nivara</name>
    <name type="common">Indian wild rice</name>
    <name type="synonym">Oryza sativa f. spontanea</name>
    <dbReference type="NCBI Taxonomy" id="4536"/>
    <lineage>
        <taxon>Eukaryota</taxon>
        <taxon>Viridiplantae</taxon>
        <taxon>Streptophyta</taxon>
        <taxon>Embryophyta</taxon>
        <taxon>Tracheophyta</taxon>
        <taxon>Spermatophyta</taxon>
        <taxon>Magnoliopsida</taxon>
        <taxon>Liliopsida</taxon>
        <taxon>Poales</taxon>
        <taxon>Poaceae</taxon>
        <taxon>BOP clade</taxon>
        <taxon>Oryzoideae</taxon>
        <taxon>Oryzeae</taxon>
        <taxon>Oryzinae</taxon>
        <taxon>Oryza</taxon>
    </lineage>
</organism>
<keyword evidence="3" id="KW-1185">Reference proteome</keyword>
<feature type="compositionally biased region" description="Polar residues" evidence="1">
    <location>
        <begin position="45"/>
        <end position="54"/>
    </location>
</feature>
<proteinExistence type="predicted"/>
<dbReference type="OMA" id="NYTVEDH"/>